<accession>A0ABR1SV25</accession>
<organism evidence="3 4">
    <name type="scientific">Apiospora marii</name>
    <dbReference type="NCBI Taxonomy" id="335849"/>
    <lineage>
        <taxon>Eukaryota</taxon>
        <taxon>Fungi</taxon>
        <taxon>Dikarya</taxon>
        <taxon>Ascomycota</taxon>
        <taxon>Pezizomycotina</taxon>
        <taxon>Sordariomycetes</taxon>
        <taxon>Xylariomycetidae</taxon>
        <taxon>Amphisphaeriales</taxon>
        <taxon>Apiosporaceae</taxon>
        <taxon>Apiospora</taxon>
    </lineage>
</organism>
<evidence type="ECO:0000313" key="4">
    <source>
        <dbReference type="Proteomes" id="UP001396898"/>
    </source>
</evidence>
<reference evidence="3 4" key="1">
    <citation type="submission" date="2023-01" db="EMBL/GenBank/DDBJ databases">
        <title>Analysis of 21 Apiospora genomes using comparative genomics revels a genus with tremendous synthesis potential of carbohydrate active enzymes and secondary metabolites.</title>
        <authorList>
            <person name="Sorensen T."/>
        </authorList>
    </citation>
    <scope>NUCLEOTIDE SEQUENCE [LARGE SCALE GENOMIC DNA]</scope>
    <source>
        <strain evidence="3 4">CBS 20057</strain>
    </source>
</reference>
<comment type="caution">
    <text evidence="3">The sequence shown here is derived from an EMBL/GenBank/DDBJ whole genome shotgun (WGS) entry which is preliminary data.</text>
</comment>
<keyword evidence="1" id="KW-0175">Coiled coil</keyword>
<name>A0ABR1SV25_9PEZI</name>
<feature type="transmembrane region" description="Helical" evidence="2">
    <location>
        <begin position="495"/>
        <end position="513"/>
    </location>
</feature>
<keyword evidence="4" id="KW-1185">Reference proteome</keyword>
<feature type="coiled-coil region" evidence="1">
    <location>
        <begin position="426"/>
        <end position="460"/>
    </location>
</feature>
<keyword evidence="2" id="KW-0812">Transmembrane</keyword>
<evidence type="ECO:0000256" key="2">
    <source>
        <dbReference type="SAM" id="Phobius"/>
    </source>
</evidence>
<protein>
    <submittedName>
        <fullName evidence="3">Uncharacterized protein</fullName>
    </submittedName>
</protein>
<sequence>MRPLYLDASGPDSVEVVMVSRDGTVWPIRSVERMLGEMEDLGHGEPFHVTSDSQRGRLLRDQVLIKAFTDRHDALLEQLTKRVDYLEGRRWLLDDWKEFREDWDNASGTRTQAVKTARQEPGPYVIRYPALDREPVPNADRFRHDDFTRLGSFLQQRDELRREAESIYGRIENAESAISPTIALKHDLAMAKGRLRLVMRHLECLRHQAGQLHCRGHLGLLIGGLREDARVVANVGDWVTELQVKNNINDDWTAYDLPLKPEPGKKNNAGRIVVYLAVSALRGVSAVELRLQVVNQTLSAQLCDPKVLVNSHSLFDAVAPLCLSINVISLSHAVTLLTPVLQNRNAEDDQSPTSIHRQLVLALMNELSVDDVLEAARLLRKFCKATWKDAQVLCNTSEYVSELDAAMFRDGVVKLRAVKKRNSLMKKRLRNERASYLDGRADLRREIEEIERDRDLIEDVDQWSIDFQNREFAMLESRLQINRHPSRFESANHHLVGITILGLLVLAVALAMGRVSGLESVFP</sequence>
<gene>
    <name evidence="3" type="ORF">PG991_000895</name>
</gene>
<evidence type="ECO:0000256" key="1">
    <source>
        <dbReference type="SAM" id="Coils"/>
    </source>
</evidence>
<keyword evidence="2" id="KW-1133">Transmembrane helix</keyword>
<keyword evidence="2" id="KW-0472">Membrane</keyword>
<evidence type="ECO:0000313" key="3">
    <source>
        <dbReference type="EMBL" id="KAK8037549.1"/>
    </source>
</evidence>
<dbReference type="Proteomes" id="UP001396898">
    <property type="component" value="Unassembled WGS sequence"/>
</dbReference>
<dbReference type="EMBL" id="JAQQWI010000002">
    <property type="protein sequence ID" value="KAK8037549.1"/>
    <property type="molecule type" value="Genomic_DNA"/>
</dbReference>
<proteinExistence type="predicted"/>